<dbReference type="OMA" id="HYMGESS"/>
<evidence type="ECO:0000256" key="13">
    <source>
        <dbReference type="ARBA" id="ARBA00022840"/>
    </source>
</evidence>
<dbReference type="PRINTS" id="PR00019">
    <property type="entry name" value="LEURICHRPT"/>
</dbReference>
<dbReference type="GO" id="GO:0051707">
    <property type="term" value="P:response to other organism"/>
    <property type="evidence" value="ECO:0007669"/>
    <property type="project" value="UniProtKB-ARBA"/>
</dbReference>
<evidence type="ECO:0000256" key="3">
    <source>
        <dbReference type="ARBA" id="ARBA00012513"/>
    </source>
</evidence>
<evidence type="ECO:0000259" key="23">
    <source>
        <dbReference type="Pfam" id="PF23598"/>
    </source>
</evidence>
<dbReference type="PANTHER" id="PTHR48053:SF109">
    <property type="entry name" value="PROTEIN KINASE DOMAIN-CONTAINING PROTEIN"/>
    <property type="match status" value="1"/>
</dbReference>
<comment type="catalytic activity">
    <reaction evidence="18">
        <text>L-threonyl-[protein] + ATP = O-phospho-L-threonyl-[protein] + ADP + H(+)</text>
        <dbReference type="Rhea" id="RHEA:46608"/>
        <dbReference type="Rhea" id="RHEA-COMP:11060"/>
        <dbReference type="Rhea" id="RHEA-COMP:11605"/>
        <dbReference type="ChEBI" id="CHEBI:15378"/>
        <dbReference type="ChEBI" id="CHEBI:30013"/>
        <dbReference type="ChEBI" id="CHEBI:30616"/>
        <dbReference type="ChEBI" id="CHEBI:61977"/>
        <dbReference type="ChEBI" id="CHEBI:456216"/>
        <dbReference type="EC" id="2.7.11.1"/>
    </reaction>
</comment>
<dbReference type="Gramene" id="QL08p006360:mrna">
    <property type="protein sequence ID" value="QL08p006360:mrna:CDS:1"/>
    <property type="gene ID" value="QL08p006360"/>
</dbReference>
<keyword evidence="12" id="KW-0418">Kinase</keyword>
<evidence type="ECO:0000256" key="15">
    <source>
        <dbReference type="ARBA" id="ARBA00023136"/>
    </source>
</evidence>
<keyword evidence="14 20" id="KW-1133">Transmembrane helix</keyword>
<dbReference type="InterPro" id="IPR055414">
    <property type="entry name" value="LRR_R13L4/SHOC2-like"/>
</dbReference>
<evidence type="ECO:0000256" key="16">
    <source>
        <dbReference type="ARBA" id="ARBA00023170"/>
    </source>
</evidence>
<keyword evidence="7" id="KW-0808">Transferase</keyword>
<dbReference type="SUPFAM" id="SSF52047">
    <property type="entry name" value="RNI-like"/>
    <property type="match status" value="1"/>
</dbReference>
<dbReference type="InterPro" id="IPR051716">
    <property type="entry name" value="Plant_RL_S/T_kinase"/>
</dbReference>
<evidence type="ECO:0000256" key="8">
    <source>
        <dbReference type="ARBA" id="ARBA00022692"/>
    </source>
</evidence>
<dbReference type="GO" id="GO:0004674">
    <property type="term" value="F:protein serine/threonine kinase activity"/>
    <property type="evidence" value="ECO:0007669"/>
    <property type="project" value="UniProtKB-KW"/>
</dbReference>
<dbReference type="InterPro" id="IPR001611">
    <property type="entry name" value="Leu-rich_rpt"/>
</dbReference>
<comment type="similarity">
    <text evidence="2">Belongs to the RLP family.</text>
</comment>
<dbReference type="AlphaFoldDB" id="A0A7N2M8Q5"/>
<reference evidence="24 25" key="1">
    <citation type="journal article" date="2016" name="G3 (Bethesda)">
        <title>First Draft Assembly and Annotation of the Genome of a California Endemic Oak Quercus lobata Nee (Fagaceae).</title>
        <authorList>
            <person name="Sork V.L."/>
            <person name="Fitz-Gibbon S.T."/>
            <person name="Puiu D."/>
            <person name="Crepeau M."/>
            <person name="Gugger P.F."/>
            <person name="Sherman R."/>
            <person name="Stevens K."/>
            <person name="Langley C.H."/>
            <person name="Pellegrini M."/>
            <person name="Salzberg S.L."/>
        </authorList>
    </citation>
    <scope>NUCLEOTIDE SEQUENCE [LARGE SCALE GENOMIC DNA]</scope>
    <source>
        <strain evidence="24 25">cv. SW786</strain>
    </source>
</reference>
<keyword evidence="6" id="KW-0433">Leucine-rich repeat</keyword>
<evidence type="ECO:0000256" key="9">
    <source>
        <dbReference type="ARBA" id="ARBA00022729"/>
    </source>
</evidence>
<feature type="chain" id="PRO_5029460996" description="non-specific serine/threonine protein kinase" evidence="21">
    <location>
        <begin position="25"/>
        <end position="876"/>
    </location>
</feature>
<keyword evidence="15 20" id="KW-0472">Membrane</keyword>
<dbReference type="InterPro" id="IPR013210">
    <property type="entry name" value="LRR_N_plant-typ"/>
</dbReference>
<evidence type="ECO:0000256" key="20">
    <source>
        <dbReference type="SAM" id="Phobius"/>
    </source>
</evidence>
<protein>
    <recommendedName>
        <fullName evidence="3">non-specific serine/threonine protein kinase</fullName>
        <ecNumber evidence="3">2.7.11.1</ecNumber>
    </recommendedName>
</protein>
<name>A0A7N2M8Q5_QUELO</name>
<dbReference type="PANTHER" id="PTHR48053">
    <property type="entry name" value="LEUCINE RICH REPEAT FAMILY PROTEIN, EXPRESSED"/>
    <property type="match status" value="1"/>
</dbReference>
<accession>A0A7N2M8Q5</accession>
<dbReference type="OrthoDB" id="442066at2759"/>
<keyword evidence="9 21" id="KW-0732">Signal</keyword>
<feature type="domain" description="Leucine-rich repeat-containing N-terminal plant-type" evidence="22">
    <location>
        <begin position="24"/>
        <end position="63"/>
    </location>
</feature>
<evidence type="ECO:0000256" key="19">
    <source>
        <dbReference type="ARBA" id="ARBA00048679"/>
    </source>
</evidence>
<dbReference type="FunFam" id="3.80.10.10:FF:000453">
    <property type="entry name" value="Leucine-rich receptor-like protein kinase family protein"/>
    <property type="match status" value="1"/>
</dbReference>
<feature type="signal peptide" evidence="21">
    <location>
        <begin position="1"/>
        <end position="24"/>
    </location>
</feature>
<evidence type="ECO:0000256" key="18">
    <source>
        <dbReference type="ARBA" id="ARBA00047899"/>
    </source>
</evidence>
<dbReference type="InParanoid" id="A0A7N2M8Q5"/>
<organism evidence="24 25">
    <name type="scientific">Quercus lobata</name>
    <name type="common">Valley oak</name>
    <dbReference type="NCBI Taxonomy" id="97700"/>
    <lineage>
        <taxon>Eukaryota</taxon>
        <taxon>Viridiplantae</taxon>
        <taxon>Streptophyta</taxon>
        <taxon>Embryophyta</taxon>
        <taxon>Tracheophyta</taxon>
        <taxon>Spermatophyta</taxon>
        <taxon>Magnoliopsida</taxon>
        <taxon>eudicotyledons</taxon>
        <taxon>Gunneridae</taxon>
        <taxon>Pentapetalae</taxon>
        <taxon>rosids</taxon>
        <taxon>fabids</taxon>
        <taxon>Fagales</taxon>
        <taxon>Fagaceae</taxon>
        <taxon>Quercus</taxon>
    </lineage>
</organism>
<dbReference type="RefSeq" id="XP_030929228.1">
    <property type="nucleotide sequence ID" value="XM_031073368.1"/>
</dbReference>
<dbReference type="FunFam" id="3.80.10.10:FF:001021">
    <property type="entry name" value="Leucine-rich receptor-like protein kinase family protein"/>
    <property type="match status" value="1"/>
</dbReference>
<dbReference type="Gene3D" id="3.80.10.10">
    <property type="entry name" value="Ribonuclease Inhibitor"/>
    <property type="match status" value="4"/>
</dbReference>
<evidence type="ECO:0000313" key="25">
    <source>
        <dbReference type="Proteomes" id="UP000594261"/>
    </source>
</evidence>
<dbReference type="FunFam" id="3.80.10.10:FF:000234">
    <property type="entry name" value="Probable inactive receptor kinase RLK902"/>
    <property type="match status" value="1"/>
</dbReference>
<dbReference type="FunFam" id="3.80.10.10:FF:000095">
    <property type="entry name" value="LRR receptor-like serine/threonine-protein kinase GSO1"/>
    <property type="match status" value="1"/>
</dbReference>
<evidence type="ECO:0000259" key="22">
    <source>
        <dbReference type="Pfam" id="PF08263"/>
    </source>
</evidence>
<evidence type="ECO:0000256" key="2">
    <source>
        <dbReference type="ARBA" id="ARBA00009592"/>
    </source>
</evidence>
<evidence type="ECO:0000256" key="4">
    <source>
        <dbReference type="ARBA" id="ARBA00022475"/>
    </source>
</evidence>
<evidence type="ECO:0000256" key="12">
    <source>
        <dbReference type="ARBA" id="ARBA00022777"/>
    </source>
</evidence>
<dbReference type="Pfam" id="PF08263">
    <property type="entry name" value="LRRNT_2"/>
    <property type="match status" value="1"/>
</dbReference>
<dbReference type="GO" id="GO:0006952">
    <property type="term" value="P:defense response"/>
    <property type="evidence" value="ECO:0007669"/>
    <property type="project" value="UniProtKB-ARBA"/>
</dbReference>
<dbReference type="GO" id="GO:0005886">
    <property type="term" value="C:plasma membrane"/>
    <property type="evidence" value="ECO:0007669"/>
    <property type="project" value="UniProtKB-SubCell"/>
</dbReference>
<evidence type="ECO:0000256" key="17">
    <source>
        <dbReference type="ARBA" id="ARBA00023180"/>
    </source>
</evidence>
<sequence>MSRPPIYPFILLFCFFLLPSGIQSNDLQILMKLKSALQTSNTNVFSSWESRNSICNFTGISCNSDDSITEIELSYQNLTGVLPLDSICQLQSLEKLSFGFNYLHGPIMDDLKNCVKLQYLDLSNNLFTGWSVPEISSLSQLRYLHLKLCGFSGAFPWKSVQNMTGLVSLSLGDNPFNPSPFSNEVLLLTNLTWLYLSNCSIQGTIPAEIGNLKELTNLDLAYNNMTGKIPVEIGNLVNLWQLELYNNSFTGKLPIGLRNLTKLEMFDFSNNYLEGDLSELRFLTNLVSLQLYQNELSGQVPAEFGNFTKLVNLSMYRNSFTGPLPHNLLSWAKTGFIDVSENFFTGPVPPDMCKQGTLWLLAMLQNNLTGEIPASYANCSTLRFFVVNQNLLSGNIPIGIWGLPNVVHIDISFNDIDGPITSDIKNAKSLVYLVAGHNRLSGELPTAISEVTSLKSIQLNDNRLTGEIPYMICNVSFLEILDIANNILKGKIPQCLGNFSYYLRVMNLGMNNFEGTIPDTFAKGNQLRTIVFNDNNLRGLLPKSFIYCSNLEVLDLGNNMINDLFPYWFEALTNLQVLVLKSNKFHGPIGNHNTRGVFFFKLRILDLSHNEFTGLLPRNYFENFNAMMINDEGRHEPHYMGESSQYQDTMVVVVTYQDSVVVTMKGLEIKLQRILTIFTTIDLSSNKFQGVIPEVLGRLTILRLLNLSHNSLTGHIPSSLAKLSALESLDLSSNSLTGEIPLQLTDLTFLAMLNLSQNQLIGPIPRGKQFATFENNSYDRNLGLCGFPLSSKCGTNELTQPAPPSAFQEDNDSLFASGFGWKAVLIGYGCGLLFGLAMGYVVFKIRKPKWLVRFIEGKQKDKKRRPNNQRPGQRRN</sequence>
<dbReference type="Proteomes" id="UP000594261">
    <property type="component" value="Chromosome 8"/>
</dbReference>
<keyword evidence="16" id="KW-0675">Receptor</keyword>
<keyword evidence="5" id="KW-0723">Serine/threonine-protein kinase</keyword>
<evidence type="ECO:0000256" key="5">
    <source>
        <dbReference type="ARBA" id="ARBA00022527"/>
    </source>
</evidence>
<dbReference type="GO" id="GO:0009791">
    <property type="term" value="P:post-embryonic development"/>
    <property type="evidence" value="ECO:0007669"/>
    <property type="project" value="UniProtKB-ARBA"/>
</dbReference>
<dbReference type="KEGG" id="qlo:115955284"/>
<dbReference type="FunFam" id="3.80.10.10:FF:000111">
    <property type="entry name" value="LRR receptor-like serine/threonine-protein kinase ERECTA"/>
    <property type="match status" value="1"/>
</dbReference>
<keyword evidence="13" id="KW-0067">ATP-binding</keyword>
<feature type="domain" description="Disease resistance R13L4/SHOC-2-like LRR" evidence="23">
    <location>
        <begin position="185"/>
        <end position="316"/>
    </location>
</feature>
<dbReference type="InterPro" id="IPR032675">
    <property type="entry name" value="LRR_dom_sf"/>
</dbReference>
<keyword evidence="8 20" id="KW-0812">Transmembrane</keyword>
<dbReference type="SMART" id="SM00369">
    <property type="entry name" value="LRR_TYP"/>
    <property type="match status" value="6"/>
</dbReference>
<evidence type="ECO:0000256" key="11">
    <source>
        <dbReference type="ARBA" id="ARBA00022741"/>
    </source>
</evidence>
<comment type="catalytic activity">
    <reaction evidence="19">
        <text>L-seryl-[protein] + ATP = O-phospho-L-seryl-[protein] + ADP + H(+)</text>
        <dbReference type="Rhea" id="RHEA:17989"/>
        <dbReference type="Rhea" id="RHEA-COMP:9863"/>
        <dbReference type="Rhea" id="RHEA-COMP:11604"/>
        <dbReference type="ChEBI" id="CHEBI:15378"/>
        <dbReference type="ChEBI" id="CHEBI:29999"/>
        <dbReference type="ChEBI" id="CHEBI:30616"/>
        <dbReference type="ChEBI" id="CHEBI:83421"/>
        <dbReference type="ChEBI" id="CHEBI:456216"/>
        <dbReference type="EC" id="2.7.11.1"/>
    </reaction>
</comment>
<dbReference type="Pfam" id="PF00560">
    <property type="entry name" value="LRR_1"/>
    <property type="match status" value="4"/>
</dbReference>
<reference evidence="24" key="2">
    <citation type="submission" date="2021-01" db="UniProtKB">
        <authorList>
            <consortium name="EnsemblPlants"/>
        </authorList>
    </citation>
    <scope>IDENTIFICATION</scope>
</reference>
<dbReference type="PROSITE" id="PS51450">
    <property type="entry name" value="LRR"/>
    <property type="match status" value="2"/>
</dbReference>
<evidence type="ECO:0000256" key="21">
    <source>
        <dbReference type="SAM" id="SignalP"/>
    </source>
</evidence>
<evidence type="ECO:0000256" key="14">
    <source>
        <dbReference type="ARBA" id="ARBA00022989"/>
    </source>
</evidence>
<dbReference type="EMBL" id="LRBV02000008">
    <property type="status" value="NOT_ANNOTATED_CDS"/>
    <property type="molecule type" value="Genomic_DNA"/>
</dbReference>
<evidence type="ECO:0000256" key="1">
    <source>
        <dbReference type="ARBA" id="ARBA00004251"/>
    </source>
</evidence>
<gene>
    <name evidence="24" type="primary">LOC115955284</name>
</gene>
<evidence type="ECO:0000256" key="10">
    <source>
        <dbReference type="ARBA" id="ARBA00022737"/>
    </source>
</evidence>
<proteinExistence type="inferred from homology"/>
<dbReference type="Pfam" id="PF23598">
    <property type="entry name" value="LRR_14"/>
    <property type="match status" value="1"/>
</dbReference>
<dbReference type="GeneID" id="115955284"/>
<keyword evidence="10" id="KW-0677">Repeat</keyword>
<feature type="transmembrane region" description="Helical" evidence="20">
    <location>
        <begin position="819"/>
        <end position="843"/>
    </location>
</feature>
<keyword evidence="11" id="KW-0547">Nucleotide-binding</keyword>
<comment type="subcellular location">
    <subcellularLocation>
        <location evidence="1">Cell membrane</location>
        <topology evidence="1">Single-pass type I membrane protein</topology>
    </subcellularLocation>
</comment>
<keyword evidence="17" id="KW-0325">Glycoprotein</keyword>
<evidence type="ECO:0000256" key="7">
    <source>
        <dbReference type="ARBA" id="ARBA00022679"/>
    </source>
</evidence>
<evidence type="ECO:0000256" key="6">
    <source>
        <dbReference type="ARBA" id="ARBA00022614"/>
    </source>
</evidence>
<keyword evidence="25" id="KW-1185">Reference proteome</keyword>
<dbReference type="GO" id="GO:0005524">
    <property type="term" value="F:ATP binding"/>
    <property type="evidence" value="ECO:0007669"/>
    <property type="project" value="UniProtKB-KW"/>
</dbReference>
<dbReference type="SUPFAM" id="SSF52058">
    <property type="entry name" value="L domain-like"/>
    <property type="match status" value="2"/>
</dbReference>
<keyword evidence="4" id="KW-1003">Cell membrane</keyword>
<dbReference type="InterPro" id="IPR003591">
    <property type="entry name" value="Leu-rich_rpt_typical-subtyp"/>
</dbReference>
<dbReference type="Pfam" id="PF13855">
    <property type="entry name" value="LRR_8"/>
    <property type="match status" value="2"/>
</dbReference>
<dbReference type="EC" id="2.7.11.1" evidence="3"/>
<dbReference type="EnsemblPlants" id="QL08p006360:mrna">
    <property type="protein sequence ID" value="QL08p006360:mrna:CDS:1"/>
    <property type="gene ID" value="QL08p006360"/>
</dbReference>
<evidence type="ECO:0000313" key="24">
    <source>
        <dbReference type="EnsemblPlants" id="QL08p006360:mrna:CDS:1"/>
    </source>
</evidence>